<organism evidence="1 2">
    <name type="scientific">Melanomma pulvis-pyrius CBS 109.77</name>
    <dbReference type="NCBI Taxonomy" id="1314802"/>
    <lineage>
        <taxon>Eukaryota</taxon>
        <taxon>Fungi</taxon>
        <taxon>Dikarya</taxon>
        <taxon>Ascomycota</taxon>
        <taxon>Pezizomycotina</taxon>
        <taxon>Dothideomycetes</taxon>
        <taxon>Pleosporomycetidae</taxon>
        <taxon>Pleosporales</taxon>
        <taxon>Melanommataceae</taxon>
        <taxon>Melanomma</taxon>
    </lineage>
</organism>
<dbReference type="Proteomes" id="UP000799757">
    <property type="component" value="Unassembled WGS sequence"/>
</dbReference>
<protein>
    <submittedName>
        <fullName evidence="1">Uncharacterized protein</fullName>
    </submittedName>
</protein>
<name>A0A6A6XN16_9PLEO</name>
<keyword evidence="2" id="KW-1185">Reference proteome</keyword>
<sequence>MFSPPKTPKICQIIEDRYINEDKLLELCKDKFGLGNYRLRFKFNKWYLEVPSLLDEDALIQCEMHF</sequence>
<reference evidence="1" key="1">
    <citation type="journal article" date="2020" name="Stud. Mycol.">
        <title>101 Dothideomycetes genomes: a test case for predicting lifestyles and emergence of pathogens.</title>
        <authorList>
            <person name="Haridas S."/>
            <person name="Albert R."/>
            <person name="Binder M."/>
            <person name="Bloem J."/>
            <person name="Labutti K."/>
            <person name="Salamov A."/>
            <person name="Andreopoulos B."/>
            <person name="Baker S."/>
            <person name="Barry K."/>
            <person name="Bills G."/>
            <person name="Bluhm B."/>
            <person name="Cannon C."/>
            <person name="Castanera R."/>
            <person name="Culley D."/>
            <person name="Daum C."/>
            <person name="Ezra D."/>
            <person name="Gonzalez J."/>
            <person name="Henrissat B."/>
            <person name="Kuo A."/>
            <person name="Liang C."/>
            <person name="Lipzen A."/>
            <person name="Lutzoni F."/>
            <person name="Magnuson J."/>
            <person name="Mondo S."/>
            <person name="Nolan M."/>
            <person name="Ohm R."/>
            <person name="Pangilinan J."/>
            <person name="Park H.-J."/>
            <person name="Ramirez L."/>
            <person name="Alfaro M."/>
            <person name="Sun H."/>
            <person name="Tritt A."/>
            <person name="Yoshinaga Y."/>
            <person name="Zwiers L.-H."/>
            <person name="Turgeon B."/>
            <person name="Goodwin S."/>
            <person name="Spatafora J."/>
            <person name="Crous P."/>
            <person name="Grigoriev I."/>
        </authorList>
    </citation>
    <scope>NUCLEOTIDE SEQUENCE</scope>
    <source>
        <strain evidence="1">CBS 109.77</strain>
    </source>
</reference>
<proteinExistence type="predicted"/>
<evidence type="ECO:0000313" key="2">
    <source>
        <dbReference type="Proteomes" id="UP000799757"/>
    </source>
</evidence>
<dbReference type="AlphaFoldDB" id="A0A6A6XN16"/>
<dbReference type="EMBL" id="MU001795">
    <property type="protein sequence ID" value="KAF2797931.1"/>
    <property type="molecule type" value="Genomic_DNA"/>
</dbReference>
<dbReference type="OrthoDB" id="3783539at2759"/>
<accession>A0A6A6XN16</accession>
<gene>
    <name evidence="1" type="ORF">K505DRAFT_357980</name>
</gene>
<evidence type="ECO:0000313" key="1">
    <source>
        <dbReference type="EMBL" id="KAF2797931.1"/>
    </source>
</evidence>